<reference evidence="2 3" key="1">
    <citation type="journal article" date="2008" name="PLoS ONE">
        <title>Comparative analysis of Acinetobacters: three genomes for three lifestyles.</title>
        <authorList>
            <person name="Vallenet D."/>
            <person name="Nordmann P."/>
            <person name="Barbe V."/>
            <person name="Poirel L."/>
            <person name="Mangenot S."/>
            <person name="Bataille E."/>
            <person name="Dossat C."/>
            <person name="Gas S."/>
            <person name="Kreimeyer A."/>
            <person name="Lenoble P."/>
            <person name="Oztas S."/>
            <person name="Poulain J."/>
            <person name="Segurens B."/>
            <person name="Robert C."/>
            <person name="Abergel C."/>
            <person name="Claverie J.M."/>
            <person name="Raoult D."/>
            <person name="Medigue C."/>
            <person name="Weissenbach J."/>
            <person name="Cruveiller S."/>
        </authorList>
    </citation>
    <scope>NUCLEOTIDE SEQUENCE [LARGE SCALE GENOMIC DNA]</scope>
    <source>
        <strain evidence="2 3">SDF</strain>
        <plasmid evidence="3">p1ABSDF</plasmid>
    </source>
</reference>
<keyword evidence="1" id="KW-0812">Transmembrane</keyword>
<proteinExistence type="predicted"/>
<dbReference type="KEGG" id="abm:ABSDF_p10004"/>
<evidence type="ECO:0000256" key="1">
    <source>
        <dbReference type="SAM" id="Phobius"/>
    </source>
</evidence>
<organism evidence="2 3">
    <name type="scientific">Acinetobacter baumannii (strain SDF)</name>
    <dbReference type="NCBI Taxonomy" id="509170"/>
    <lineage>
        <taxon>Bacteria</taxon>
        <taxon>Pseudomonadati</taxon>
        <taxon>Pseudomonadota</taxon>
        <taxon>Gammaproteobacteria</taxon>
        <taxon>Moraxellales</taxon>
        <taxon>Moraxellaceae</taxon>
        <taxon>Acinetobacter</taxon>
        <taxon>Acinetobacter calcoaceticus/baumannii complex</taxon>
    </lineage>
</organism>
<geneLocation type="plasmid" evidence="2 3">
    <name>p1ABSDF</name>
</geneLocation>
<gene>
    <name evidence="2" type="ORF">ABSDF_p10004</name>
</gene>
<dbReference type="AlphaFoldDB" id="B0VVA9"/>
<keyword evidence="2" id="KW-0614">Plasmid</keyword>
<dbReference type="HOGENOM" id="CLU_2679221_0_0_6"/>
<feature type="transmembrane region" description="Helical" evidence="1">
    <location>
        <begin position="6"/>
        <end position="24"/>
    </location>
</feature>
<protein>
    <submittedName>
        <fullName evidence="2">Uncharacterized protein</fullName>
    </submittedName>
</protein>
<keyword evidence="1" id="KW-1133">Transmembrane helix</keyword>
<accession>B0VVA9</accession>
<evidence type="ECO:0000313" key="2">
    <source>
        <dbReference type="EMBL" id="CAP02939.1"/>
    </source>
</evidence>
<sequence length="74" mass="8601">MYSAIFIGLVVLVVMFLHFFVPSWDEIKQRRELAERYNMEIQSCLVDGVSKPCVRIMRNQCNYDGGDLCVIDPK</sequence>
<name>B0VVA9_ACIBS</name>
<dbReference type="EMBL" id="CU468231">
    <property type="protein sequence ID" value="CAP02939.1"/>
    <property type="molecule type" value="Genomic_DNA"/>
</dbReference>
<evidence type="ECO:0000313" key="3">
    <source>
        <dbReference type="Proteomes" id="UP000001741"/>
    </source>
</evidence>
<dbReference type="Proteomes" id="UP000001741">
    <property type="component" value="Plasmid p1ABSDF"/>
</dbReference>
<keyword evidence="1" id="KW-0472">Membrane</keyword>